<proteinExistence type="predicted"/>
<evidence type="ECO:0000313" key="2">
    <source>
        <dbReference type="Proteomes" id="UP001620645"/>
    </source>
</evidence>
<dbReference type="Proteomes" id="UP001620645">
    <property type="component" value="Unassembled WGS sequence"/>
</dbReference>
<dbReference type="AlphaFoldDB" id="A0ABD2JJX3"/>
<organism evidence="1 2">
    <name type="scientific">Heterodera schachtii</name>
    <name type="common">Sugarbeet cyst nematode worm</name>
    <name type="synonym">Tylenchus schachtii</name>
    <dbReference type="NCBI Taxonomy" id="97005"/>
    <lineage>
        <taxon>Eukaryota</taxon>
        <taxon>Metazoa</taxon>
        <taxon>Ecdysozoa</taxon>
        <taxon>Nematoda</taxon>
        <taxon>Chromadorea</taxon>
        <taxon>Rhabditida</taxon>
        <taxon>Tylenchina</taxon>
        <taxon>Tylenchomorpha</taxon>
        <taxon>Tylenchoidea</taxon>
        <taxon>Heteroderidae</taxon>
        <taxon>Heteroderinae</taxon>
        <taxon>Heterodera</taxon>
    </lineage>
</organism>
<sequence length="124" mass="13450">MALSYLWPSSPPPLATAALPSVSPAPSPPHGWANSNVIWPCVNRHDLTSARMATRGDKRKKVPRKSALGHGKVLFRLQMLCNCAICGALGHSKAMGIIGQGEGYERAKKRTEKVLLLPPPFRND</sequence>
<dbReference type="EMBL" id="JBICCN010000138">
    <property type="protein sequence ID" value="KAL3090917.1"/>
    <property type="molecule type" value="Genomic_DNA"/>
</dbReference>
<evidence type="ECO:0000313" key="1">
    <source>
        <dbReference type="EMBL" id="KAL3090917.1"/>
    </source>
</evidence>
<keyword evidence="2" id="KW-1185">Reference proteome</keyword>
<reference evidence="1 2" key="1">
    <citation type="submission" date="2024-10" db="EMBL/GenBank/DDBJ databases">
        <authorList>
            <person name="Kim D."/>
        </authorList>
    </citation>
    <scope>NUCLEOTIDE SEQUENCE [LARGE SCALE GENOMIC DNA]</scope>
    <source>
        <strain evidence="1">Taebaek</strain>
    </source>
</reference>
<gene>
    <name evidence="1" type="ORF">niasHS_007292</name>
</gene>
<comment type="caution">
    <text evidence="1">The sequence shown here is derived from an EMBL/GenBank/DDBJ whole genome shotgun (WGS) entry which is preliminary data.</text>
</comment>
<accession>A0ABD2JJX3</accession>
<name>A0ABD2JJX3_HETSC</name>
<protein>
    <submittedName>
        <fullName evidence="1">Uncharacterized protein</fullName>
    </submittedName>
</protein>